<dbReference type="InterPro" id="IPR013783">
    <property type="entry name" value="Ig-like_fold"/>
</dbReference>
<dbReference type="GO" id="GO:0016020">
    <property type="term" value="C:membrane"/>
    <property type="evidence" value="ECO:0007669"/>
    <property type="project" value="UniProtKB-SubCell"/>
</dbReference>
<dbReference type="FunFam" id="2.60.40.10:FF:000023">
    <property type="entry name" value="receptor-type tyrosine-protein phosphatase delta isoform X2"/>
    <property type="match status" value="1"/>
</dbReference>
<feature type="domain" description="Tyrosine specific protein phosphatases" evidence="22">
    <location>
        <begin position="1438"/>
        <end position="1509"/>
    </location>
</feature>
<keyword evidence="16" id="KW-0393">Immunoglobulin domain</keyword>
<evidence type="ECO:0000256" key="11">
    <source>
        <dbReference type="ARBA" id="ARBA00022989"/>
    </source>
</evidence>
<feature type="domain" description="Fibronectin type-III" evidence="24">
    <location>
        <begin position="818"/>
        <end position="910"/>
    </location>
</feature>
<feature type="domain" description="Tyrosine specific protein phosphatases" evidence="22">
    <location>
        <begin position="1727"/>
        <end position="1800"/>
    </location>
</feature>
<dbReference type="PROSITE" id="PS50835">
    <property type="entry name" value="IG_LIKE"/>
    <property type="match status" value="3"/>
</dbReference>
<dbReference type="InterPro" id="IPR007110">
    <property type="entry name" value="Ig-like_dom"/>
</dbReference>
<dbReference type="PROSITE" id="PS50055">
    <property type="entry name" value="TYR_PHOSPHATASE_PTP"/>
    <property type="match status" value="2"/>
</dbReference>
<reference evidence="25 26" key="1">
    <citation type="submission" date="2009-12" db="EMBL/GenBank/DDBJ databases">
        <title>The Genome Sequence of Anolis carolinensis (Green Anole Lizard).</title>
        <authorList>
            <consortium name="The Genome Sequencing Platform"/>
            <person name="Di Palma F."/>
            <person name="Alfoldi J."/>
            <person name="Heiman D."/>
            <person name="Young S."/>
            <person name="Grabherr M."/>
            <person name="Johnson J."/>
            <person name="Lander E.S."/>
            <person name="Lindblad-Toh K."/>
        </authorList>
    </citation>
    <scope>NUCLEOTIDE SEQUENCE [LARGE SCALE GENOMIC DNA]</scope>
    <source>
        <strain evidence="25 26">JBL SC #1</strain>
    </source>
</reference>
<feature type="chain" id="PRO_5033056810" description="Receptor-type tyrosine-protein phosphatase F" evidence="20">
    <location>
        <begin position="27"/>
        <end position="1818"/>
    </location>
</feature>
<evidence type="ECO:0000256" key="3">
    <source>
        <dbReference type="ARBA" id="ARBA00013064"/>
    </source>
</evidence>
<evidence type="ECO:0000256" key="8">
    <source>
        <dbReference type="ARBA" id="ARBA00022801"/>
    </source>
</evidence>
<evidence type="ECO:0000259" key="21">
    <source>
        <dbReference type="PROSITE" id="PS50055"/>
    </source>
</evidence>
<dbReference type="InterPro" id="IPR013098">
    <property type="entry name" value="Ig_I-set"/>
</dbReference>
<dbReference type="FunFam" id="2.60.40.10:FF:000128">
    <property type="entry name" value="receptor-type tyrosine-protein phosphatase delta isoform X2"/>
    <property type="match status" value="1"/>
</dbReference>
<feature type="domain" description="Fibronectin type-III" evidence="24">
    <location>
        <begin position="914"/>
        <end position="998"/>
    </location>
</feature>
<dbReference type="SUPFAM" id="SSF49265">
    <property type="entry name" value="Fibronectin type III"/>
    <property type="match status" value="4"/>
</dbReference>
<dbReference type="GO" id="GO:0007165">
    <property type="term" value="P:signal transduction"/>
    <property type="evidence" value="ECO:0000318"/>
    <property type="project" value="GO_Central"/>
</dbReference>
<dbReference type="GO" id="GO:0035373">
    <property type="term" value="F:chondroitin sulfate proteoglycan binding"/>
    <property type="evidence" value="ECO:0007669"/>
    <property type="project" value="Ensembl"/>
</dbReference>
<dbReference type="FunFam" id="2.60.40.10:FF:000066">
    <property type="entry name" value="receptor-type tyrosine-protein phosphatase delta isoform X1"/>
    <property type="match status" value="1"/>
</dbReference>
<dbReference type="GO" id="GO:0043025">
    <property type="term" value="C:neuronal cell body"/>
    <property type="evidence" value="ECO:0007669"/>
    <property type="project" value="Ensembl"/>
</dbReference>
<dbReference type="Pfam" id="PF00102">
    <property type="entry name" value="Y_phosphatase"/>
    <property type="match status" value="2"/>
</dbReference>
<dbReference type="CDD" id="cd05738">
    <property type="entry name" value="IgI_2_RPTP_IIa_LAR_like"/>
    <property type="match status" value="1"/>
</dbReference>
<dbReference type="SMART" id="SM00408">
    <property type="entry name" value="IGc2"/>
    <property type="match status" value="3"/>
</dbReference>
<dbReference type="FunFam" id="3.90.190.10:FF:000001">
    <property type="entry name" value="Receptor-type tyrosine-protein phosphatase F isoform A"/>
    <property type="match status" value="1"/>
</dbReference>
<dbReference type="Pfam" id="PF13927">
    <property type="entry name" value="Ig_3"/>
    <property type="match status" value="1"/>
</dbReference>
<sequence>MVPNFRISVLVVPAVVLCCLMSSMEADNKPNFMKTPEDQIGISGGVASFVCQATGDPKPRITWMKKGKKVSSQRFEVIEFDDGSGSVLRIQPLRVLRDEAIYECMATNSVGEINTSAKLTVLEENQIPSGFPTIDMGPQLKVVEKARTATMLCAASGNPDPEISWFKDFLPVDTAASNGRIKQLRSGGTPIRGALQIENSEESDQGKYECVATNSAGTRYSAPANLYVRVRRVPPRFSIPPSNHEVMPGGSVNLTCVAVGSPMPYVKWIAGDVELTKEDDMPLGRNVLELTNITQSANYTCEAMSSLGVIHATAQITVKALPKPPIDTLVTETTATSVTLTWDSGNADPISYYVIQYKPKSLEGTFQEVDSVATTRYSIGGLSPFSEYEFRIISVNNIGRSPPSELVEARTGEQAPSSAPLKVQARMLSASTMLVQWEQPEEPNGLIRGYRVYYTIDSHLPLSMWQKHNTDDSHLTTVGSLITGTTYSIRVLAFTSVGDGPPSEIIQVKTQQGVPAQPADFQAEAESDTRIMLTWLPASQERISKYELVYWEAADGVQHKVEFDQTSSYAVEGLKPDTLYKFQLGARSELGLGVYTPVLEARTAQSMPGAPPRKVEVESANSTAIRVSWKSPISNKQHGQIRGYQVTYVKMENNEPVGPHLIKDVVVAESQLRFKDSADHETVIGGLSPETTYSVSIAAYTTKGDGARSKAKVITTTGAVPGKPAMMISTTSMNTALINWHPPKEMIGELLGYRLQYKRADEETMTVIQLGKNDDHHTVTGLYKGATYIFKLAAKNRAGPGEEFEKEITTAEEVPSGFPQNLRVVGLTTSTTKVTWNPPLLSERNGKITNYTLVYRDINSQQNLTNVTKETSITLANLKPDTTYDIKVRAHTSKGAGPLSPSIQSRTMPMEQVFAKNFRVSAVMKTSVLLSWEVPETYNSVVPFKILYNGQTVEVDGHSMKKLINDLQPDTNYSFALTNRGSSAGALQHRVFIRTAPDVLQNKPVSTYKYIHNGQFTLTLPGVKTSVPVRWYYIVVVPMDPTSNILSSRWQTPDEVELDQLLEAINEGATERRQRRQAEHLKPYIAAQVEDLPETFVLGDEKMYNGFHNKPLREDLTYRCFVLASLEDGDTKKYAASPYSDEIVMEVSARQQDEPEMLWVMGPVLAVILIIIIVIAILLFKSKQERKRANSPSSKDDHSIGLKDSLLAHSSDPVEMRRLNYQTPGASGPSCPNISSMRDHPPIPVTDLSDNIDRLKANDGLKFSQEYESIDPGQQFTWENSNLEVNKPKNRYANVIAYDHSRVILTSIDGVPGSDYINANYIDGYRKQNAYIATQGPLPETLSDFWRMVWEQRTATIVMMTRLEEKSRVKCDQYWPGRGTETYGLIQVTLLDTVELATYTVRTFALYKNGSSEKRELRQFQFMAWPDHGVPEYPTPILAFLRRVKACNPPDAGPVVVHCSAGVGRTGCFIVIDAMLERMKHEKTVDIYGHVTCMRSQRNYMVQTEDQYIFIHEALLEAATCGNTEVPARNLFAHIQKLNQVPPGESVTAMELEFKLLANSKAHTSRFISANLPCNKFKNRLVNIMPYELTRVCLQPIRGVEGSDYINASFVDGYRQQKAYVATQGPLAETTEDFWRMLWEHNSTIVVMLTKLREMGREKCHQYWPAERSARYQYFVVDPMAEYNMPQYILREFKVTDARDGQSRTIRQFQFTDWPEQGVPKTGEGFIDFIGQVHKTKEQFGQDGPITVHCSAGVGRTGVFITLSIVLERMRYEGVVDMFQTVKTLRTQRPAMVQTEDQYQLCYRAALEYLGSFDHYAT</sequence>
<evidence type="ECO:0000256" key="9">
    <source>
        <dbReference type="ARBA" id="ARBA00022889"/>
    </source>
</evidence>
<evidence type="ECO:0000256" key="17">
    <source>
        <dbReference type="ARBA" id="ARBA00044158"/>
    </source>
</evidence>
<dbReference type="FunFam" id="2.60.40.10:FF:000015">
    <property type="entry name" value="receptor-type tyrosine-protein phosphatase delta isoform X2"/>
    <property type="match status" value="1"/>
</dbReference>
<evidence type="ECO:0000259" key="24">
    <source>
        <dbReference type="PROSITE" id="PS50853"/>
    </source>
</evidence>
<keyword evidence="14" id="KW-0675">Receptor</keyword>
<dbReference type="PROSITE" id="PS00383">
    <property type="entry name" value="TYR_PHOSPHATASE_1"/>
    <property type="match status" value="2"/>
</dbReference>
<dbReference type="Pfam" id="PF07679">
    <property type="entry name" value="I-set"/>
    <property type="match status" value="2"/>
</dbReference>
<feature type="domain" description="Fibronectin type-III" evidence="24">
    <location>
        <begin position="611"/>
        <end position="719"/>
    </location>
</feature>
<feature type="domain" description="Tyrosine-protein phosphatase" evidence="21">
    <location>
        <begin position="1263"/>
        <end position="1518"/>
    </location>
</feature>
<evidence type="ECO:0000256" key="6">
    <source>
        <dbReference type="ARBA" id="ARBA00022729"/>
    </source>
</evidence>
<dbReference type="GO" id="GO:0008201">
    <property type="term" value="F:heparin binding"/>
    <property type="evidence" value="ECO:0007669"/>
    <property type="project" value="UniProtKB-KW"/>
</dbReference>
<dbReference type="InterPro" id="IPR036116">
    <property type="entry name" value="FN3_sf"/>
</dbReference>
<dbReference type="FunFam" id="2.60.40.10:FF:000144">
    <property type="entry name" value="receptor-type tyrosine-protein phosphatase delta isoform X1"/>
    <property type="match status" value="1"/>
</dbReference>
<keyword evidence="6 20" id="KW-0732">Signal</keyword>
<dbReference type="GO" id="GO:0016477">
    <property type="term" value="P:cell migration"/>
    <property type="evidence" value="ECO:0007669"/>
    <property type="project" value="Ensembl"/>
</dbReference>
<dbReference type="FunFam" id="2.60.40.10:FF:000036">
    <property type="entry name" value="receptor-type tyrosine-protein phosphatase delta isoform X1"/>
    <property type="match status" value="1"/>
</dbReference>
<dbReference type="FunFam" id="2.60.40.10:FF:000010">
    <property type="entry name" value="receptor-type tyrosine-protein phosphatase delta isoform X1"/>
    <property type="match status" value="1"/>
</dbReference>
<evidence type="ECO:0000256" key="1">
    <source>
        <dbReference type="ARBA" id="ARBA00004167"/>
    </source>
</evidence>
<feature type="domain" description="Fibronectin type-III" evidence="24">
    <location>
        <begin position="324"/>
        <end position="414"/>
    </location>
</feature>
<dbReference type="Gene3D" id="3.90.190.10">
    <property type="entry name" value="Protein tyrosine phosphatase superfamily"/>
    <property type="match status" value="2"/>
</dbReference>
<dbReference type="PROSITE" id="PS50853">
    <property type="entry name" value="FN3"/>
    <property type="match status" value="7"/>
</dbReference>
<evidence type="ECO:0000256" key="18">
    <source>
        <dbReference type="ARBA" id="ARBA00051722"/>
    </source>
</evidence>
<feature type="domain" description="Ig-like" evidence="23">
    <location>
        <begin position="132"/>
        <end position="227"/>
    </location>
</feature>
<dbReference type="CDD" id="cd14626">
    <property type="entry name" value="R-PTPc-F-1"/>
    <property type="match status" value="1"/>
</dbReference>
<dbReference type="SUPFAM" id="SSF52799">
    <property type="entry name" value="(Phosphotyrosine protein) phosphatases II"/>
    <property type="match status" value="2"/>
</dbReference>
<dbReference type="Gene3D" id="2.60.40.10">
    <property type="entry name" value="Immunoglobulins"/>
    <property type="match status" value="10"/>
</dbReference>
<dbReference type="FunFam" id="2.60.40.10:FF:000027">
    <property type="entry name" value="receptor-type tyrosine-protein phosphatase delta isoform X1"/>
    <property type="match status" value="1"/>
</dbReference>
<evidence type="ECO:0000256" key="5">
    <source>
        <dbReference type="ARBA" id="ARBA00022692"/>
    </source>
</evidence>
<dbReference type="GO" id="GO:0004725">
    <property type="term" value="F:protein tyrosine phosphatase activity"/>
    <property type="evidence" value="ECO:0000318"/>
    <property type="project" value="GO_Central"/>
</dbReference>
<dbReference type="InterPro" id="IPR000387">
    <property type="entry name" value="Tyr_Pase_dom"/>
</dbReference>
<evidence type="ECO:0000256" key="14">
    <source>
        <dbReference type="ARBA" id="ARBA00023170"/>
    </source>
</evidence>
<dbReference type="GO" id="GO:0044877">
    <property type="term" value="F:protein-containing complex binding"/>
    <property type="evidence" value="ECO:0007669"/>
    <property type="project" value="Ensembl"/>
</dbReference>
<organism evidence="25 26">
    <name type="scientific">Anolis carolinensis</name>
    <name type="common">Green anole</name>
    <name type="synonym">American chameleon</name>
    <dbReference type="NCBI Taxonomy" id="28377"/>
    <lineage>
        <taxon>Eukaryota</taxon>
        <taxon>Metazoa</taxon>
        <taxon>Chordata</taxon>
        <taxon>Craniata</taxon>
        <taxon>Vertebrata</taxon>
        <taxon>Euteleostomi</taxon>
        <taxon>Lepidosauria</taxon>
        <taxon>Squamata</taxon>
        <taxon>Bifurcata</taxon>
        <taxon>Unidentata</taxon>
        <taxon>Episquamata</taxon>
        <taxon>Toxicofera</taxon>
        <taxon>Iguania</taxon>
        <taxon>Dactyloidae</taxon>
        <taxon>Anolis</taxon>
    </lineage>
</organism>
<dbReference type="PANTHER" id="PTHR46957:SF9">
    <property type="entry name" value="PROTEIN-TYROSINE-PHOSPHATASE"/>
    <property type="match status" value="1"/>
</dbReference>
<dbReference type="SUPFAM" id="SSF48726">
    <property type="entry name" value="Immunoglobulin"/>
    <property type="match status" value="3"/>
</dbReference>
<dbReference type="SMART" id="SM00409">
    <property type="entry name" value="IG"/>
    <property type="match status" value="3"/>
</dbReference>
<dbReference type="PRINTS" id="PR00014">
    <property type="entry name" value="FNTYPEIII"/>
</dbReference>
<dbReference type="SMART" id="SM00194">
    <property type="entry name" value="PTPc"/>
    <property type="match status" value="2"/>
</dbReference>
<keyword evidence="15" id="KW-0325">Glycoprotein</keyword>
<dbReference type="FunFam" id="2.60.40.10:FF:000082">
    <property type="entry name" value="receptor-type tyrosine-protein phosphatase delta isoform X2"/>
    <property type="match status" value="1"/>
</dbReference>
<dbReference type="Proteomes" id="UP000001646">
    <property type="component" value="Chromosome 4"/>
</dbReference>
<dbReference type="CDD" id="cd05739">
    <property type="entry name" value="IgI_3_RPTP_IIa_LAR_like"/>
    <property type="match status" value="1"/>
</dbReference>
<dbReference type="InParanoid" id="A0A803TLP7"/>
<gene>
    <name evidence="25" type="primary">PTPRF</name>
</gene>
<evidence type="ECO:0000256" key="12">
    <source>
        <dbReference type="ARBA" id="ARBA00023136"/>
    </source>
</evidence>
<dbReference type="CDD" id="cd14629">
    <property type="entry name" value="R-PTP-F-2"/>
    <property type="match status" value="1"/>
</dbReference>
<comment type="subcellular location">
    <subcellularLocation>
        <location evidence="1">Membrane</location>
        <topology evidence="1">Single-pass membrane protein</topology>
    </subcellularLocation>
</comment>
<evidence type="ECO:0000313" key="25">
    <source>
        <dbReference type="Ensembl" id="ENSACAP00000036137.1"/>
    </source>
</evidence>
<dbReference type="Bgee" id="ENSACAG00000013535">
    <property type="expression patterns" value="Expressed in hemipenis and 12 other cell types or tissues"/>
</dbReference>
<evidence type="ECO:0000256" key="4">
    <source>
        <dbReference type="ARBA" id="ARBA00022674"/>
    </source>
</evidence>
<dbReference type="GeneTree" id="ENSGT00940000155060"/>
<feature type="transmembrane region" description="Helical" evidence="19">
    <location>
        <begin position="1157"/>
        <end position="1180"/>
    </location>
</feature>
<evidence type="ECO:0000256" key="13">
    <source>
        <dbReference type="ARBA" id="ARBA00023157"/>
    </source>
</evidence>
<dbReference type="GO" id="GO:0043005">
    <property type="term" value="C:neuron projection"/>
    <property type="evidence" value="ECO:0007669"/>
    <property type="project" value="Ensembl"/>
</dbReference>
<dbReference type="GO" id="GO:0050839">
    <property type="term" value="F:cell adhesion molecule binding"/>
    <property type="evidence" value="ECO:0007669"/>
    <property type="project" value="Ensembl"/>
</dbReference>
<feature type="signal peptide" evidence="20">
    <location>
        <begin position="1"/>
        <end position="26"/>
    </location>
</feature>
<dbReference type="FunFam" id="2.60.40.10:FF:000353">
    <property type="entry name" value="receptor-type tyrosine-protein phosphatase F isoform X1"/>
    <property type="match status" value="1"/>
</dbReference>
<evidence type="ECO:0000256" key="15">
    <source>
        <dbReference type="ARBA" id="ARBA00023180"/>
    </source>
</evidence>
<accession>A0A803TLP7</accession>
<evidence type="ECO:0000256" key="7">
    <source>
        <dbReference type="ARBA" id="ARBA00022737"/>
    </source>
</evidence>
<feature type="domain" description="Fibronectin type-III" evidence="24">
    <location>
        <begin position="720"/>
        <end position="814"/>
    </location>
</feature>
<dbReference type="OrthoDB" id="10253954at2759"/>
<evidence type="ECO:0000259" key="23">
    <source>
        <dbReference type="PROSITE" id="PS50835"/>
    </source>
</evidence>
<dbReference type="InterPro" id="IPR000242">
    <property type="entry name" value="PTP_cat"/>
</dbReference>
<keyword evidence="13" id="KW-1015">Disulfide bond</keyword>
<dbReference type="FunFam" id="3.90.190.10:FF:000002">
    <property type="entry name" value="receptor-type tyrosine-protein phosphatase delta isoform X2"/>
    <property type="match status" value="1"/>
</dbReference>
<dbReference type="Pfam" id="PF00041">
    <property type="entry name" value="fn3"/>
    <property type="match status" value="7"/>
</dbReference>
<dbReference type="CDD" id="cd00063">
    <property type="entry name" value="FN3"/>
    <property type="match status" value="7"/>
</dbReference>
<dbReference type="KEGG" id="acs:100566297"/>
<keyword evidence="26" id="KW-1185">Reference proteome</keyword>
<evidence type="ECO:0000256" key="2">
    <source>
        <dbReference type="ARBA" id="ARBA00010504"/>
    </source>
</evidence>
<keyword evidence="12 19" id="KW-0472">Membrane</keyword>
<dbReference type="InterPro" id="IPR016130">
    <property type="entry name" value="Tyr_Pase_AS"/>
</dbReference>
<feature type="domain" description="Tyrosine-protein phosphatase" evidence="21">
    <location>
        <begin position="1550"/>
        <end position="1809"/>
    </location>
</feature>
<keyword evidence="5 19" id="KW-0812">Transmembrane</keyword>
<evidence type="ECO:0000256" key="19">
    <source>
        <dbReference type="SAM" id="Phobius"/>
    </source>
</evidence>
<comment type="catalytic activity">
    <reaction evidence="18">
        <text>O-phospho-L-tyrosyl-[protein] + H2O = L-tyrosyl-[protein] + phosphate</text>
        <dbReference type="Rhea" id="RHEA:10684"/>
        <dbReference type="Rhea" id="RHEA-COMP:10136"/>
        <dbReference type="Rhea" id="RHEA-COMP:20101"/>
        <dbReference type="ChEBI" id="CHEBI:15377"/>
        <dbReference type="ChEBI" id="CHEBI:43474"/>
        <dbReference type="ChEBI" id="CHEBI:46858"/>
        <dbReference type="ChEBI" id="CHEBI:61978"/>
        <dbReference type="EC" id="3.1.3.48"/>
    </reaction>
</comment>
<dbReference type="SMART" id="SM00404">
    <property type="entry name" value="PTPc_motif"/>
    <property type="match status" value="2"/>
</dbReference>
<keyword evidence="8" id="KW-0378">Hydrolase</keyword>
<dbReference type="PRINTS" id="PR00700">
    <property type="entry name" value="PRTYPHPHTASE"/>
</dbReference>
<proteinExistence type="inferred from homology"/>
<keyword evidence="11 19" id="KW-1133">Transmembrane helix</keyword>
<keyword evidence="10" id="KW-0904">Protein phosphatase</keyword>
<dbReference type="GO" id="GO:0007399">
    <property type="term" value="P:nervous system development"/>
    <property type="evidence" value="ECO:0000318"/>
    <property type="project" value="GO_Central"/>
</dbReference>
<evidence type="ECO:0000256" key="10">
    <source>
        <dbReference type="ARBA" id="ARBA00022912"/>
    </source>
</evidence>
<dbReference type="Ensembl" id="ENSACAT00000044763.1">
    <property type="protein sequence ID" value="ENSACAP00000036137.1"/>
    <property type="gene ID" value="ENSACAG00000013535.4"/>
</dbReference>
<dbReference type="InterPro" id="IPR003595">
    <property type="entry name" value="Tyr_Pase_cat"/>
</dbReference>
<comment type="similarity">
    <text evidence="2">Belongs to the protein-tyrosine phosphatase family. Receptor class 2A subfamily.</text>
</comment>
<dbReference type="PANTHER" id="PTHR46957">
    <property type="entry name" value="CYTOKINE RECEPTOR"/>
    <property type="match status" value="1"/>
</dbReference>
<reference evidence="25" key="2">
    <citation type="submission" date="2025-08" db="UniProtKB">
        <authorList>
            <consortium name="Ensembl"/>
        </authorList>
    </citation>
    <scope>IDENTIFICATION</scope>
</reference>
<dbReference type="GO" id="GO:0048679">
    <property type="term" value="P:regulation of axon regeneration"/>
    <property type="evidence" value="ECO:0007669"/>
    <property type="project" value="Ensembl"/>
</dbReference>
<dbReference type="InterPro" id="IPR029021">
    <property type="entry name" value="Prot-tyrosine_phosphatase-like"/>
</dbReference>
<feature type="domain" description="Ig-like" evidence="23">
    <location>
        <begin position="235"/>
        <end position="317"/>
    </location>
</feature>
<evidence type="ECO:0000256" key="20">
    <source>
        <dbReference type="SAM" id="SignalP"/>
    </source>
</evidence>
<dbReference type="InterPro" id="IPR003599">
    <property type="entry name" value="Ig_sub"/>
</dbReference>
<evidence type="ECO:0000256" key="16">
    <source>
        <dbReference type="ARBA" id="ARBA00023319"/>
    </source>
</evidence>
<dbReference type="GO" id="GO:0099560">
    <property type="term" value="P:synaptic membrane adhesion"/>
    <property type="evidence" value="ECO:0000318"/>
    <property type="project" value="GO_Central"/>
</dbReference>
<feature type="domain" description="Fibronectin type-III" evidence="24">
    <location>
        <begin position="419"/>
        <end position="513"/>
    </location>
</feature>
<dbReference type="EC" id="3.1.3.48" evidence="3"/>
<keyword evidence="7" id="KW-0677">Repeat</keyword>
<protein>
    <recommendedName>
        <fullName evidence="17">Receptor-type tyrosine-protein phosphatase F</fullName>
        <ecNumber evidence="3">3.1.3.48</ecNumber>
    </recommendedName>
</protein>
<dbReference type="SMART" id="SM00060">
    <property type="entry name" value="FN3"/>
    <property type="match status" value="7"/>
</dbReference>
<dbReference type="PROSITE" id="PS50056">
    <property type="entry name" value="TYR_PHOSPHATASE_2"/>
    <property type="match status" value="2"/>
</dbReference>
<feature type="domain" description="Ig-like" evidence="23">
    <location>
        <begin position="30"/>
        <end position="120"/>
    </location>
</feature>
<keyword evidence="9" id="KW-0130">Cell adhesion</keyword>
<dbReference type="InterPro" id="IPR036179">
    <property type="entry name" value="Ig-like_dom_sf"/>
</dbReference>
<dbReference type="InterPro" id="IPR003961">
    <property type="entry name" value="FN3_dom"/>
</dbReference>
<reference evidence="25" key="3">
    <citation type="submission" date="2025-09" db="UniProtKB">
        <authorList>
            <consortium name="Ensembl"/>
        </authorList>
    </citation>
    <scope>IDENTIFICATION</scope>
</reference>
<dbReference type="InterPro" id="IPR050713">
    <property type="entry name" value="RTP_Phos/Ushers"/>
</dbReference>
<keyword evidence="4" id="KW-0358">Heparin-binding</keyword>
<feature type="domain" description="Fibronectin type-III" evidence="24">
    <location>
        <begin position="517"/>
        <end position="606"/>
    </location>
</feature>
<evidence type="ECO:0000313" key="26">
    <source>
        <dbReference type="Proteomes" id="UP000001646"/>
    </source>
</evidence>
<dbReference type="GO" id="GO:0031102">
    <property type="term" value="P:neuron projection regeneration"/>
    <property type="evidence" value="ECO:0007669"/>
    <property type="project" value="Ensembl"/>
</dbReference>
<dbReference type="InterPro" id="IPR003598">
    <property type="entry name" value="Ig_sub2"/>
</dbReference>
<evidence type="ECO:0000259" key="22">
    <source>
        <dbReference type="PROSITE" id="PS50056"/>
    </source>
</evidence>
<name>A0A803TLP7_ANOCA</name>